<evidence type="ECO:0000313" key="2">
    <source>
        <dbReference type="Proteomes" id="UP000603200"/>
    </source>
</evidence>
<protein>
    <submittedName>
        <fullName evidence="1">Uncharacterized protein</fullName>
    </submittedName>
</protein>
<dbReference type="RefSeq" id="WP_203843571.1">
    <property type="nucleotide sequence ID" value="NZ_BAAATV010000016.1"/>
</dbReference>
<name>A0ABQ4A733_9ACTN</name>
<dbReference type="EMBL" id="BOMN01000149">
    <property type="protein sequence ID" value="GIE26670.1"/>
    <property type="molecule type" value="Genomic_DNA"/>
</dbReference>
<accession>A0ABQ4A733</accession>
<reference evidence="1 2" key="1">
    <citation type="submission" date="2021-01" db="EMBL/GenBank/DDBJ databases">
        <title>Whole genome shotgun sequence of Actinoplanes humidus NBRC 14915.</title>
        <authorList>
            <person name="Komaki H."/>
            <person name="Tamura T."/>
        </authorList>
    </citation>
    <scope>NUCLEOTIDE SEQUENCE [LARGE SCALE GENOMIC DNA]</scope>
    <source>
        <strain evidence="1 2">NBRC 14915</strain>
    </source>
</reference>
<sequence>MQIFGIILAIWALLLCSIPAIHGAASLIGRLRRSRASRRAVVQLRRDIRAFEKAGQR</sequence>
<proteinExistence type="predicted"/>
<keyword evidence="2" id="KW-1185">Reference proteome</keyword>
<comment type="caution">
    <text evidence="1">The sequence shown here is derived from an EMBL/GenBank/DDBJ whole genome shotgun (WGS) entry which is preliminary data.</text>
</comment>
<evidence type="ECO:0000313" key="1">
    <source>
        <dbReference type="EMBL" id="GIE26670.1"/>
    </source>
</evidence>
<organism evidence="1 2">
    <name type="scientific">Winogradskya humida</name>
    <dbReference type="NCBI Taxonomy" id="113566"/>
    <lineage>
        <taxon>Bacteria</taxon>
        <taxon>Bacillati</taxon>
        <taxon>Actinomycetota</taxon>
        <taxon>Actinomycetes</taxon>
        <taxon>Micromonosporales</taxon>
        <taxon>Micromonosporaceae</taxon>
        <taxon>Winogradskya</taxon>
    </lineage>
</organism>
<gene>
    <name evidence="1" type="ORF">Ahu01nite_097720</name>
</gene>
<dbReference type="Proteomes" id="UP000603200">
    <property type="component" value="Unassembled WGS sequence"/>
</dbReference>